<dbReference type="GO" id="GO:0006508">
    <property type="term" value="P:proteolysis"/>
    <property type="evidence" value="ECO:0007669"/>
    <property type="project" value="UniProtKB-KW"/>
</dbReference>
<dbReference type="GO" id="GO:0008233">
    <property type="term" value="F:peptidase activity"/>
    <property type="evidence" value="ECO:0007669"/>
    <property type="project" value="UniProtKB-KW"/>
</dbReference>
<evidence type="ECO:0000256" key="3">
    <source>
        <dbReference type="ARBA" id="ARBA00022801"/>
    </source>
</evidence>
<protein>
    <submittedName>
        <fullName evidence="6">HK97 family phage prohead protease</fullName>
    </submittedName>
</protein>
<reference evidence="6 7" key="1">
    <citation type="submission" date="2018-01" db="EMBL/GenBank/DDBJ databases">
        <title>Genomic Encyclopedia of Archaeal and Bacterial Type Strains, Phase II (KMG-II): from individual species to whole genera.</title>
        <authorList>
            <person name="Goeker M."/>
        </authorList>
    </citation>
    <scope>NUCLEOTIDE SEQUENCE [LARGE SCALE GENOMIC DNA]</scope>
    <source>
        <strain evidence="6 7">DSM 12048</strain>
    </source>
</reference>
<keyword evidence="2 6" id="KW-0645">Protease</keyword>
<dbReference type="Pfam" id="PF04586">
    <property type="entry name" value="Peptidase_S78"/>
    <property type="match status" value="1"/>
</dbReference>
<evidence type="ECO:0000259" key="5">
    <source>
        <dbReference type="Pfam" id="PF04586"/>
    </source>
</evidence>
<proteinExistence type="predicted"/>
<name>A0A2S5JEE9_9RHOB</name>
<dbReference type="AlphaFoldDB" id="A0A2S5JEE9"/>
<keyword evidence="1" id="KW-1188">Viral release from host cell</keyword>
<feature type="domain" description="Prohead serine protease" evidence="5">
    <location>
        <begin position="55"/>
        <end position="165"/>
    </location>
</feature>
<dbReference type="EMBL" id="PRDS01000009">
    <property type="protein sequence ID" value="PPB79770.1"/>
    <property type="molecule type" value="Genomic_DNA"/>
</dbReference>
<dbReference type="Proteomes" id="UP000239736">
    <property type="component" value="Unassembled WGS sequence"/>
</dbReference>
<dbReference type="InterPro" id="IPR054613">
    <property type="entry name" value="Peptidase_S78_dom"/>
</dbReference>
<gene>
    <name evidence="6" type="ORF">LV82_02561</name>
</gene>
<keyword evidence="3" id="KW-0378">Hydrolase</keyword>
<evidence type="ECO:0000256" key="1">
    <source>
        <dbReference type="ARBA" id="ARBA00022612"/>
    </source>
</evidence>
<keyword evidence="7" id="KW-1185">Reference proteome</keyword>
<evidence type="ECO:0000256" key="2">
    <source>
        <dbReference type="ARBA" id="ARBA00022670"/>
    </source>
</evidence>
<accession>A0A2S5JEE9</accession>
<dbReference type="RefSeq" id="WP_170063431.1">
    <property type="nucleotide sequence ID" value="NZ_PRDS01000009.1"/>
</dbReference>
<evidence type="ECO:0000313" key="7">
    <source>
        <dbReference type="Proteomes" id="UP000239736"/>
    </source>
</evidence>
<comment type="caution">
    <text evidence="6">The sequence shown here is derived from an EMBL/GenBank/DDBJ whole genome shotgun (WGS) entry which is preliminary data.</text>
</comment>
<feature type="coiled-coil region" evidence="4">
    <location>
        <begin position="188"/>
        <end position="222"/>
    </location>
</feature>
<keyword evidence="4" id="KW-0175">Coiled coil</keyword>
<evidence type="ECO:0000256" key="4">
    <source>
        <dbReference type="SAM" id="Coils"/>
    </source>
</evidence>
<organism evidence="6 7">
    <name type="scientific">Albidovulum inexpectatum</name>
    <dbReference type="NCBI Taxonomy" id="196587"/>
    <lineage>
        <taxon>Bacteria</taxon>
        <taxon>Pseudomonadati</taxon>
        <taxon>Pseudomonadota</taxon>
        <taxon>Alphaproteobacteria</taxon>
        <taxon>Rhodobacterales</taxon>
        <taxon>Paracoccaceae</taxon>
        <taxon>Albidovulum</taxon>
    </lineage>
</organism>
<evidence type="ECO:0000313" key="6">
    <source>
        <dbReference type="EMBL" id="PPB79770.1"/>
    </source>
</evidence>
<sequence>MTKTKQRTATVTFAVSHESQEDGPVRFHGVAYSGNPVDQYGQTFVVDLAGVTDAEIPVLTDHDNEIDALAGKGRIFVADAEDGGKELRIEGQLSRTTEAGRQISGLLAEGFPLRMSIGFRSRFEEMTEETDVNGRRVRVDFVLRDPKIHEVSFVAVPADQFAGVREVMMCADIEPPKSDPEPQEDPERARLEAELAAATARVTELEAQIAEMRAEVRKQRLSAAFAAHGREVPDDIGPWVEMSDKAFDAALSALSEAGAKPPVDPKLFRSSAIDRATSGSNIEPSARLFQAVEALSTRNRVN</sequence>